<dbReference type="AlphaFoldDB" id="A0A9Q8SF68"/>
<accession>A0A9Q8SF68</accession>
<dbReference type="RefSeq" id="XP_049137898.1">
    <property type="nucleotide sequence ID" value="XM_049296674.1"/>
</dbReference>
<gene>
    <name evidence="1" type="ORF">CLUP02_17770</name>
</gene>
<dbReference type="EMBL" id="CP019472">
    <property type="protein sequence ID" value="UQC76257.1"/>
    <property type="molecule type" value="Genomic_DNA"/>
</dbReference>
<sequence length="158" mass="17493">MSKSEKKVRPVIGNEVLRAITHLPPGVNSPHSRYGPTMGGGSNPAKQECSQTTTPSIAGIIRQPSIINQSTFATGKQHAAIAPPGLIHEQVRKFPRSYNVAQQGRVRIFRDRPRHRTLAWLPSGVIRQTHIFCRATITSDATPPTYTPLPKLQRLHRP</sequence>
<dbReference type="KEGG" id="clup:CLUP02_17770"/>
<evidence type="ECO:0000313" key="2">
    <source>
        <dbReference type="Proteomes" id="UP000830671"/>
    </source>
</evidence>
<dbReference type="GeneID" id="73351684"/>
<proteinExistence type="predicted"/>
<evidence type="ECO:0000313" key="1">
    <source>
        <dbReference type="EMBL" id="UQC76257.1"/>
    </source>
</evidence>
<dbReference type="Proteomes" id="UP000830671">
    <property type="component" value="Chromosome 10"/>
</dbReference>
<reference evidence="1" key="1">
    <citation type="journal article" date="2021" name="Mol. Plant Microbe Interact.">
        <title>Complete Genome Sequence of the Plant-Pathogenic Fungus Colletotrichum lupini.</title>
        <authorList>
            <person name="Baroncelli R."/>
            <person name="Pensec F."/>
            <person name="Da Lio D."/>
            <person name="Boufleur T."/>
            <person name="Vicente I."/>
            <person name="Sarrocco S."/>
            <person name="Picot A."/>
            <person name="Baraldi E."/>
            <person name="Sukno S."/>
            <person name="Thon M."/>
            <person name="Le Floch G."/>
        </authorList>
    </citation>
    <scope>NUCLEOTIDE SEQUENCE</scope>
    <source>
        <strain evidence="1">IMI 504893</strain>
    </source>
</reference>
<name>A0A9Q8SF68_9PEZI</name>
<protein>
    <submittedName>
        <fullName evidence="1">Uncharacterized protein</fullName>
    </submittedName>
</protein>
<organism evidence="1 2">
    <name type="scientific">Colletotrichum lupini</name>
    <dbReference type="NCBI Taxonomy" id="145971"/>
    <lineage>
        <taxon>Eukaryota</taxon>
        <taxon>Fungi</taxon>
        <taxon>Dikarya</taxon>
        <taxon>Ascomycota</taxon>
        <taxon>Pezizomycotina</taxon>
        <taxon>Sordariomycetes</taxon>
        <taxon>Hypocreomycetidae</taxon>
        <taxon>Glomerellales</taxon>
        <taxon>Glomerellaceae</taxon>
        <taxon>Colletotrichum</taxon>
        <taxon>Colletotrichum acutatum species complex</taxon>
    </lineage>
</organism>
<keyword evidence="2" id="KW-1185">Reference proteome</keyword>